<name>A0A316I3N7_9GAMM</name>
<proteinExistence type="predicted"/>
<accession>A0A316I3N7</accession>
<protein>
    <submittedName>
        <fullName evidence="7">Cytochrome c553</fullName>
    </submittedName>
</protein>
<feature type="signal peptide" evidence="5">
    <location>
        <begin position="1"/>
        <end position="28"/>
    </location>
</feature>
<dbReference type="InterPro" id="IPR009056">
    <property type="entry name" value="Cyt_c-like_dom"/>
</dbReference>
<dbReference type="OrthoDB" id="9773456at2"/>
<evidence type="ECO:0000256" key="2">
    <source>
        <dbReference type="ARBA" id="ARBA00022723"/>
    </source>
</evidence>
<dbReference type="RefSeq" id="WP_109723416.1">
    <property type="nucleotide sequence ID" value="NZ_MSZV01000031.1"/>
</dbReference>
<evidence type="ECO:0000256" key="5">
    <source>
        <dbReference type="SAM" id="SignalP"/>
    </source>
</evidence>
<dbReference type="AlphaFoldDB" id="A0A316I3N7"/>
<dbReference type="EMBL" id="QGHC01000006">
    <property type="protein sequence ID" value="PWK87596.1"/>
    <property type="molecule type" value="Genomic_DNA"/>
</dbReference>
<dbReference type="GO" id="GO:0020037">
    <property type="term" value="F:heme binding"/>
    <property type="evidence" value="ECO:0007669"/>
    <property type="project" value="InterPro"/>
</dbReference>
<sequence length="247" mass="26528">MKPPDRLRPALHASALLVLLAFPFAPRAQEAAPVVPDTLRQRIAACTACHGVHGEGTPQSGFFPRLAGKPAGYLARQLQDFQNGLRKYAPMEYTVRGLSPAYMREIADYFAAQQVPYERSPVPRLPADALARGERLVTQGDPDRKLPACQACHGSQLTGVQPDIPGLVGLPYDYISSQLGSWRTRTRATVAPDCMAEIANRLSAEDITAVAAWLASRELPADMHAQPAGSVNPPLACGVLGAKEAAR</sequence>
<keyword evidence="8" id="KW-1185">Reference proteome</keyword>
<feature type="domain" description="Cytochrome c" evidence="6">
    <location>
        <begin position="128"/>
        <end position="218"/>
    </location>
</feature>
<reference evidence="7 8" key="1">
    <citation type="submission" date="2018-05" db="EMBL/GenBank/DDBJ databases">
        <title>Genomic Encyclopedia of Type Strains, Phase IV (KMG-IV): sequencing the most valuable type-strain genomes for metagenomic binning, comparative biology and taxonomic classification.</title>
        <authorList>
            <person name="Goeker M."/>
        </authorList>
    </citation>
    <scope>NUCLEOTIDE SEQUENCE [LARGE SCALE GENOMIC DNA]</scope>
    <source>
        <strain evidence="7 8">DSM 14263</strain>
    </source>
</reference>
<feature type="chain" id="PRO_5016266138" evidence="5">
    <location>
        <begin position="29"/>
        <end position="247"/>
    </location>
</feature>
<dbReference type="InterPro" id="IPR050597">
    <property type="entry name" value="Cytochrome_c_Oxidase_Subunit"/>
</dbReference>
<keyword evidence="3 4" id="KW-0408">Iron</keyword>
<feature type="domain" description="Cytochrome c" evidence="6">
    <location>
        <begin position="26"/>
        <end position="114"/>
    </location>
</feature>
<dbReference type="Proteomes" id="UP000245812">
    <property type="component" value="Unassembled WGS sequence"/>
</dbReference>
<keyword evidence="1 4" id="KW-0349">Heme</keyword>
<dbReference type="PANTHER" id="PTHR33751">
    <property type="entry name" value="CBB3-TYPE CYTOCHROME C OXIDASE SUBUNIT FIXP"/>
    <property type="match status" value="1"/>
</dbReference>
<dbReference type="GO" id="GO:0009055">
    <property type="term" value="F:electron transfer activity"/>
    <property type="evidence" value="ECO:0007669"/>
    <property type="project" value="InterPro"/>
</dbReference>
<dbReference type="PANTHER" id="PTHR33751:SF11">
    <property type="entry name" value="BLL4483 PROTEIN"/>
    <property type="match status" value="1"/>
</dbReference>
<evidence type="ECO:0000256" key="4">
    <source>
        <dbReference type="PROSITE-ProRule" id="PRU00433"/>
    </source>
</evidence>
<dbReference type="PROSITE" id="PS51007">
    <property type="entry name" value="CYTC"/>
    <property type="match status" value="2"/>
</dbReference>
<organism evidence="7 8">
    <name type="scientific">Fulvimonas soli</name>
    <dbReference type="NCBI Taxonomy" id="155197"/>
    <lineage>
        <taxon>Bacteria</taxon>
        <taxon>Pseudomonadati</taxon>
        <taxon>Pseudomonadota</taxon>
        <taxon>Gammaproteobacteria</taxon>
        <taxon>Lysobacterales</taxon>
        <taxon>Rhodanobacteraceae</taxon>
        <taxon>Fulvimonas</taxon>
    </lineage>
</organism>
<comment type="caution">
    <text evidence="7">The sequence shown here is derived from an EMBL/GenBank/DDBJ whole genome shotgun (WGS) entry which is preliminary data.</text>
</comment>
<dbReference type="SUPFAM" id="SSF46626">
    <property type="entry name" value="Cytochrome c"/>
    <property type="match status" value="2"/>
</dbReference>
<dbReference type="Gene3D" id="1.10.760.10">
    <property type="entry name" value="Cytochrome c-like domain"/>
    <property type="match status" value="2"/>
</dbReference>
<gene>
    <name evidence="7" type="ORF">C7456_10689</name>
</gene>
<dbReference type="Pfam" id="PF00034">
    <property type="entry name" value="Cytochrom_C"/>
    <property type="match status" value="1"/>
</dbReference>
<keyword evidence="5" id="KW-0732">Signal</keyword>
<keyword evidence="2 4" id="KW-0479">Metal-binding</keyword>
<evidence type="ECO:0000259" key="6">
    <source>
        <dbReference type="PROSITE" id="PS51007"/>
    </source>
</evidence>
<evidence type="ECO:0000256" key="3">
    <source>
        <dbReference type="ARBA" id="ARBA00023004"/>
    </source>
</evidence>
<evidence type="ECO:0000256" key="1">
    <source>
        <dbReference type="ARBA" id="ARBA00022617"/>
    </source>
</evidence>
<dbReference type="InterPro" id="IPR036909">
    <property type="entry name" value="Cyt_c-like_dom_sf"/>
</dbReference>
<dbReference type="GO" id="GO:0046872">
    <property type="term" value="F:metal ion binding"/>
    <property type="evidence" value="ECO:0007669"/>
    <property type="project" value="UniProtKB-KW"/>
</dbReference>
<evidence type="ECO:0000313" key="8">
    <source>
        <dbReference type="Proteomes" id="UP000245812"/>
    </source>
</evidence>
<evidence type="ECO:0000313" key="7">
    <source>
        <dbReference type="EMBL" id="PWK87596.1"/>
    </source>
</evidence>